<dbReference type="GeneTree" id="ENSGT00940000166111"/>
<protein>
    <recommendedName>
        <fullName evidence="10">Peptidase metallopeptidase domain-containing protein</fullName>
    </recommendedName>
</protein>
<feature type="binding site" evidence="9">
    <location>
        <position position="164"/>
    </location>
    <ligand>
        <name>Zn(2+)</name>
        <dbReference type="ChEBI" id="CHEBI:29105"/>
        <label>2</label>
        <note>catalytic</note>
    </ligand>
</feature>
<keyword evidence="6 9" id="KW-0862">Zinc</keyword>
<keyword evidence="9" id="KW-0106">Calcium</keyword>
<dbReference type="GO" id="GO:0030574">
    <property type="term" value="P:collagen catabolic process"/>
    <property type="evidence" value="ECO:0007669"/>
    <property type="project" value="TreeGrafter"/>
</dbReference>
<evidence type="ECO:0000256" key="9">
    <source>
        <dbReference type="PIRSR" id="PIRSR621190-2"/>
    </source>
</evidence>
<feature type="binding site" description="in inhibited form" evidence="9">
    <location>
        <position position="29"/>
    </location>
    <ligand>
        <name>Zn(2+)</name>
        <dbReference type="ChEBI" id="CHEBI:29105"/>
        <label>2</label>
        <note>catalytic</note>
    </ligand>
</feature>
<keyword evidence="5" id="KW-0378">Hydrolase</keyword>
<comment type="similarity">
    <text evidence="1">Belongs to the peptidase M10A family.</text>
</comment>
<feature type="binding site" evidence="9">
    <location>
        <position position="122"/>
    </location>
    <ligand>
        <name>Zn(2+)</name>
        <dbReference type="ChEBI" id="CHEBI:29105"/>
        <label>1</label>
    </ligand>
</feature>
<feature type="binding site" evidence="9">
    <location>
        <position position="127"/>
    </location>
    <ligand>
        <name>Ca(2+)</name>
        <dbReference type="ChEBI" id="CHEBI:29108"/>
        <label>1</label>
    </ligand>
</feature>
<dbReference type="Pfam" id="PF00413">
    <property type="entry name" value="Peptidase_M10"/>
    <property type="match status" value="1"/>
</dbReference>
<evidence type="ECO:0000256" key="1">
    <source>
        <dbReference type="ARBA" id="ARBA00010370"/>
    </source>
</evidence>
<dbReference type="Proteomes" id="UP000264800">
    <property type="component" value="Unplaced"/>
</dbReference>
<feature type="active site" evidence="8">
    <location>
        <position position="155"/>
    </location>
</feature>
<keyword evidence="12" id="KW-1185">Reference proteome</keyword>
<dbReference type="GO" id="GO:0008270">
    <property type="term" value="F:zinc ion binding"/>
    <property type="evidence" value="ECO:0007669"/>
    <property type="project" value="InterPro"/>
</dbReference>
<feature type="binding site" evidence="9">
    <location>
        <position position="108"/>
    </location>
    <ligand>
        <name>Zn(2+)</name>
        <dbReference type="ChEBI" id="CHEBI:29105"/>
        <label>1</label>
    </ligand>
</feature>
<keyword evidence="4" id="KW-0732">Signal</keyword>
<feature type="domain" description="Peptidase metallopeptidase" evidence="10">
    <location>
        <begin position="33"/>
        <end position="182"/>
    </location>
</feature>
<dbReference type="Gene3D" id="3.40.390.10">
    <property type="entry name" value="Collagenase (Catalytic Domain)"/>
    <property type="match status" value="1"/>
</dbReference>
<dbReference type="InterPro" id="IPR036365">
    <property type="entry name" value="PGBD-like_sf"/>
</dbReference>
<dbReference type="SUPFAM" id="SSF47090">
    <property type="entry name" value="PGBD-like"/>
    <property type="match status" value="1"/>
</dbReference>
<dbReference type="GO" id="GO:0006508">
    <property type="term" value="P:proteolysis"/>
    <property type="evidence" value="ECO:0007669"/>
    <property type="project" value="UniProtKB-KW"/>
</dbReference>
<evidence type="ECO:0000256" key="5">
    <source>
        <dbReference type="ARBA" id="ARBA00022801"/>
    </source>
</evidence>
<feature type="binding site" evidence="9">
    <location>
        <position position="172"/>
    </location>
    <ligand>
        <name>Zn(2+)</name>
        <dbReference type="ChEBI" id="CHEBI:29105"/>
        <label>2</label>
        <note>catalytic</note>
    </ligand>
</feature>
<feature type="binding site" evidence="9">
    <location>
        <position position="154"/>
    </location>
    <ligand>
        <name>Zn(2+)</name>
        <dbReference type="ChEBI" id="CHEBI:29105"/>
        <label>2</label>
        <note>catalytic</note>
    </ligand>
</feature>
<keyword evidence="3 9" id="KW-0479">Metal-binding</keyword>
<evidence type="ECO:0000256" key="2">
    <source>
        <dbReference type="ARBA" id="ARBA00022670"/>
    </source>
</evidence>
<dbReference type="InterPro" id="IPR024079">
    <property type="entry name" value="MetalloPept_cat_dom_sf"/>
</dbReference>
<feature type="binding site" evidence="9">
    <location>
        <position position="84"/>
    </location>
    <ligand>
        <name>Ca(2+)</name>
        <dbReference type="ChEBI" id="CHEBI:29108"/>
        <label>2</label>
    </ligand>
</feature>
<accession>A0A3Q3FED4</accession>
<feature type="binding site" evidence="9">
    <location>
        <position position="127"/>
    </location>
    <ligand>
        <name>Ca(2+)</name>
        <dbReference type="ChEBI" id="CHEBI:29108"/>
        <label>3</label>
    </ligand>
</feature>
<dbReference type="GO" id="GO:0004222">
    <property type="term" value="F:metalloendopeptidase activity"/>
    <property type="evidence" value="ECO:0007669"/>
    <property type="project" value="InterPro"/>
</dbReference>
<dbReference type="PANTHER" id="PTHR10201:SF291">
    <property type="entry name" value="MATRIX METALLOPROTEINASE 1, ISOFORM C-RELATED"/>
    <property type="match status" value="1"/>
</dbReference>
<comment type="cofactor">
    <cofactor evidence="9">
        <name>Zn(2+)</name>
        <dbReference type="ChEBI" id="CHEBI:29105"/>
    </cofactor>
    <text evidence="9">Binds 2 Zn(2+) ions per subunit.</text>
</comment>
<feature type="binding site" evidence="9">
    <location>
        <position position="158"/>
    </location>
    <ligand>
        <name>Zn(2+)</name>
        <dbReference type="ChEBI" id="CHEBI:29105"/>
        <label>2</label>
        <note>catalytic</note>
    </ligand>
</feature>
<dbReference type="InterPro" id="IPR001818">
    <property type="entry name" value="Pept_M10_metallopeptidase"/>
</dbReference>
<evidence type="ECO:0000256" key="6">
    <source>
        <dbReference type="ARBA" id="ARBA00022833"/>
    </source>
</evidence>
<keyword evidence="2" id="KW-0645">Protease</keyword>
<feature type="binding site" evidence="9">
    <location>
        <position position="117"/>
    </location>
    <ligand>
        <name>Ca(2+)</name>
        <dbReference type="ChEBI" id="CHEBI:29108"/>
        <label>2</label>
    </ligand>
</feature>
<feature type="binding site" evidence="9">
    <location>
        <position position="124"/>
    </location>
    <ligand>
        <name>Ca(2+)</name>
        <dbReference type="ChEBI" id="CHEBI:29108"/>
        <label>3</label>
    </ligand>
</feature>
<dbReference type="PANTHER" id="PTHR10201">
    <property type="entry name" value="MATRIX METALLOPROTEINASE"/>
    <property type="match status" value="1"/>
</dbReference>
<evidence type="ECO:0000256" key="7">
    <source>
        <dbReference type="ARBA" id="ARBA00023049"/>
    </source>
</evidence>
<reference evidence="11" key="2">
    <citation type="submission" date="2025-09" db="UniProtKB">
        <authorList>
            <consortium name="Ensembl"/>
        </authorList>
    </citation>
    <scope>IDENTIFICATION</scope>
</reference>
<organism evidence="11 12">
    <name type="scientific">Kryptolebias marmoratus</name>
    <name type="common">Mangrove killifish</name>
    <name type="synonym">Rivulus marmoratus</name>
    <dbReference type="NCBI Taxonomy" id="37003"/>
    <lineage>
        <taxon>Eukaryota</taxon>
        <taxon>Metazoa</taxon>
        <taxon>Chordata</taxon>
        <taxon>Craniata</taxon>
        <taxon>Vertebrata</taxon>
        <taxon>Euteleostomi</taxon>
        <taxon>Actinopterygii</taxon>
        <taxon>Neopterygii</taxon>
        <taxon>Teleostei</taxon>
        <taxon>Neoteleostei</taxon>
        <taxon>Acanthomorphata</taxon>
        <taxon>Ovalentaria</taxon>
        <taxon>Atherinomorphae</taxon>
        <taxon>Cyprinodontiformes</taxon>
        <taxon>Rivulidae</taxon>
        <taxon>Kryptolebias</taxon>
    </lineage>
</organism>
<evidence type="ECO:0000256" key="8">
    <source>
        <dbReference type="PIRSR" id="PIRSR621190-1"/>
    </source>
</evidence>
<dbReference type="SUPFAM" id="SSF55486">
    <property type="entry name" value="Metalloproteases ('zincins'), catalytic domain"/>
    <property type="match status" value="1"/>
</dbReference>
<dbReference type="InterPro" id="IPR021190">
    <property type="entry name" value="Pept_M10A"/>
</dbReference>
<keyword evidence="7" id="KW-0482">Metalloprotease</keyword>
<evidence type="ECO:0000256" key="4">
    <source>
        <dbReference type="ARBA" id="ARBA00022729"/>
    </source>
</evidence>
<dbReference type="GO" id="GO:0030198">
    <property type="term" value="P:extracellular matrix organization"/>
    <property type="evidence" value="ECO:0007669"/>
    <property type="project" value="TreeGrafter"/>
</dbReference>
<sequence>MNFQALNNLRVTGRVDKATKRIMRQPRFCNLPDTDTFAALTNTAPYYNLGTTPFLPEHLVERAFAQWQKALKIVTFDRNGTNPDLYLRWELDDNPYYGFDGPSGTLGHAYFPYNWTGDGEIHIDGEEQWVDVNGANVTDSDRYRLTDLESVLAHEIGHALGLPHIQQSGALMCGIYFRVKDF</sequence>
<dbReference type="PRINTS" id="PR00138">
    <property type="entry name" value="MATRIXIN"/>
</dbReference>
<evidence type="ECO:0000256" key="3">
    <source>
        <dbReference type="ARBA" id="ARBA00022723"/>
    </source>
</evidence>
<evidence type="ECO:0000259" key="10">
    <source>
        <dbReference type="SMART" id="SM00235"/>
    </source>
</evidence>
<dbReference type="SMART" id="SM00235">
    <property type="entry name" value="ZnMc"/>
    <property type="match status" value="1"/>
</dbReference>
<feature type="binding site" evidence="9">
    <location>
        <position position="100"/>
    </location>
    <ligand>
        <name>Ca(2+)</name>
        <dbReference type="ChEBI" id="CHEBI:29108"/>
        <label>3</label>
    </ligand>
</feature>
<proteinExistence type="inferred from homology"/>
<feature type="binding site" evidence="9">
    <location>
        <position position="103"/>
    </location>
    <ligand>
        <name>Ca(2+)</name>
        <dbReference type="ChEBI" id="CHEBI:29108"/>
        <label>3</label>
    </ligand>
</feature>
<feature type="binding site" evidence="9">
    <location>
        <position position="101"/>
    </location>
    <ligand>
        <name>Ca(2+)</name>
        <dbReference type="ChEBI" id="CHEBI:29108"/>
        <label>3</label>
    </ligand>
</feature>
<dbReference type="STRING" id="37003.ENSKMAP00000011652"/>
<evidence type="ECO:0000313" key="12">
    <source>
        <dbReference type="Proteomes" id="UP000264800"/>
    </source>
</evidence>
<dbReference type="AlphaFoldDB" id="A0A3Q3FED4"/>
<reference evidence="11" key="1">
    <citation type="submission" date="2025-08" db="UniProtKB">
        <authorList>
            <consortium name="Ensembl"/>
        </authorList>
    </citation>
    <scope>IDENTIFICATION</scope>
</reference>
<comment type="cofactor">
    <cofactor evidence="9">
        <name>Ca(2+)</name>
        <dbReference type="ChEBI" id="CHEBI:29108"/>
    </cofactor>
    <text evidence="9">Can bind about 5 Ca(2+) ions per subunit.</text>
</comment>
<dbReference type="Ensembl" id="ENSKMAT00000011831.1">
    <property type="protein sequence ID" value="ENSKMAP00000011652.1"/>
    <property type="gene ID" value="ENSKMAG00000008772.1"/>
</dbReference>
<dbReference type="InterPro" id="IPR006026">
    <property type="entry name" value="Peptidase_Metallo"/>
</dbReference>
<evidence type="ECO:0000313" key="11">
    <source>
        <dbReference type="Ensembl" id="ENSKMAP00000011652.1"/>
    </source>
</evidence>
<name>A0A3Q3FED4_KRYMA</name>
<dbReference type="GO" id="GO:0031012">
    <property type="term" value="C:extracellular matrix"/>
    <property type="evidence" value="ECO:0007669"/>
    <property type="project" value="InterPro"/>
</dbReference>